<dbReference type="EMBL" id="LNIX01000044">
    <property type="protein sequence ID" value="OXA38683.1"/>
    <property type="molecule type" value="Genomic_DNA"/>
</dbReference>
<reference evidence="6 7" key="1">
    <citation type="submission" date="2015-12" db="EMBL/GenBank/DDBJ databases">
        <title>The genome of Folsomia candida.</title>
        <authorList>
            <person name="Faddeeva A."/>
            <person name="Derks M.F."/>
            <person name="Anvar Y."/>
            <person name="Smit S."/>
            <person name="Van Straalen N."/>
            <person name="Roelofs D."/>
        </authorList>
    </citation>
    <scope>NUCLEOTIDE SEQUENCE [LARGE SCALE GENOMIC DNA]</scope>
    <source>
        <strain evidence="6 7">VU population</strain>
        <tissue evidence="6">Whole body</tissue>
    </source>
</reference>
<keyword evidence="5" id="KW-0443">Lipid metabolism</keyword>
<dbReference type="OrthoDB" id="8300214at2759"/>
<evidence type="ECO:0000256" key="1">
    <source>
        <dbReference type="ARBA" id="ARBA00010815"/>
    </source>
</evidence>
<dbReference type="PANTHER" id="PTHR43667:SF2">
    <property type="entry name" value="FATTY ACID C-METHYL TRANSFERASE"/>
    <property type="match status" value="1"/>
</dbReference>
<dbReference type="GO" id="GO:0008168">
    <property type="term" value="F:methyltransferase activity"/>
    <property type="evidence" value="ECO:0007669"/>
    <property type="project" value="UniProtKB-KW"/>
</dbReference>
<evidence type="ECO:0000313" key="6">
    <source>
        <dbReference type="EMBL" id="OXA38683.1"/>
    </source>
</evidence>
<dbReference type="GO" id="GO:0008610">
    <property type="term" value="P:lipid biosynthetic process"/>
    <property type="evidence" value="ECO:0007669"/>
    <property type="project" value="InterPro"/>
</dbReference>
<dbReference type="AlphaFoldDB" id="A0A226D0H5"/>
<dbReference type="InterPro" id="IPR003333">
    <property type="entry name" value="CMAS"/>
</dbReference>
<evidence type="ECO:0000256" key="4">
    <source>
        <dbReference type="ARBA" id="ARBA00022691"/>
    </source>
</evidence>
<keyword evidence="3" id="KW-0808">Transferase</keyword>
<dbReference type="GO" id="GO:0032259">
    <property type="term" value="P:methylation"/>
    <property type="evidence" value="ECO:0007669"/>
    <property type="project" value="UniProtKB-KW"/>
</dbReference>
<comment type="similarity">
    <text evidence="1">Belongs to the CFA/CMAS family.</text>
</comment>
<keyword evidence="7" id="KW-1185">Reference proteome</keyword>
<evidence type="ECO:0000256" key="5">
    <source>
        <dbReference type="ARBA" id="ARBA00023098"/>
    </source>
</evidence>
<accession>A0A226D0H5</accession>
<organism evidence="6 7">
    <name type="scientific">Folsomia candida</name>
    <name type="common">Springtail</name>
    <dbReference type="NCBI Taxonomy" id="158441"/>
    <lineage>
        <taxon>Eukaryota</taxon>
        <taxon>Metazoa</taxon>
        <taxon>Ecdysozoa</taxon>
        <taxon>Arthropoda</taxon>
        <taxon>Hexapoda</taxon>
        <taxon>Collembola</taxon>
        <taxon>Entomobryomorpha</taxon>
        <taxon>Isotomoidea</taxon>
        <taxon>Isotomidae</taxon>
        <taxon>Proisotominae</taxon>
        <taxon>Folsomia</taxon>
    </lineage>
</organism>
<proteinExistence type="inferred from homology"/>
<evidence type="ECO:0000256" key="3">
    <source>
        <dbReference type="ARBA" id="ARBA00022679"/>
    </source>
</evidence>
<name>A0A226D0H5_FOLCA</name>
<comment type="caution">
    <text evidence="6">The sequence shown here is derived from an EMBL/GenBank/DDBJ whole genome shotgun (WGS) entry which is preliminary data.</text>
</comment>
<dbReference type="Pfam" id="PF02353">
    <property type="entry name" value="CMAS"/>
    <property type="match status" value="1"/>
</dbReference>
<evidence type="ECO:0000313" key="7">
    <source>
        <dbReference type="Proteomes" id="UP000198287"/>
    </source>
</evidence>
<evidence type="ECO:0000256" key="2">
    <source>
        <dbReference type="ARBA" id="ARBA00022603"/>
    </source>
</evidence>
<dbReference type="PIRSF" id="PIRSF003085">
    <property type="entry name" value="CMAS"/>
    <property type="match status" value="1"/>
</dbReference>
<protein>
    <submittedName>
        <fullName evidence="6">Cyclopropane-fatty-acyl-phospholipid synthase</fullName>
    </submittedName>
</protein>
<dbReference type="Gene3D" id="3.40.50.150">
    <property type="entry name" value="Vaccinia Virus protein VP39"/>
    <property type="match status" value="1"/>
</dbReference>
<dbReference type="InterPro" id="IPR029063">
    <property type="entry name" value="SAM-dependent_MTases_sf"/>
</dbReference>
<dbReference type="CDD" id="cd02440">
    <property type="entry name" value="AdoMet_MTases"/>
    <property type="match status" value="1"/>
</dbReference>
<keyword evidence="4" id="KW-0949">S-adenosyl-L-methionine</keyword>
<dbReference type="SUPFAM" id="SSF53335">
    <property type="entry name" value="S-adenosyl-L-methionine-dependent methyltransferases"/>
    <property type="match status" value="1"/>
</dbReference>
<dbReference type="Proteomes" id="UP000198287">
    <property type="component" value="Unassembled WGS sequence"/>
</dbReference>
<sequence length="412" mass="47429">MILDAINQGFVTLVVFLWDTLIPIFRKIRLFILLPFTPILKPFTKHLFSCIDIRLDSDVKSRPDICILDERFYARFWADQEIAFEEMYVEGWWTTENMTALYEKILPFLSRYPWIVKLSIAHWEGVFRWGVLNTGREGHNFSAPPEYDLPVEYFKLITDKEHMQHSSGYYAHGATSYAEAQVAKLKLIAAKLDLKAGMTLLDLGCGFGGLSKFMADNYGVTVVGVTVCGSMAKQSANHCVGSNVTIKAKDWRRVEGKFDRITVIEMLEHVGKHNYDEFFRKIESLLKPGGRILLQHYFVNPGVPNFVEFFCKYQFGQVYFPDMHEFVKPCCRHLRVANTQDITLDAEITYQHYIGMLDDNRDKMEGIAGPKVWRACRITYASAGAMLTTRDLLVYHTILVRKDDQSRVPLAQ</sequence>
<dbReference type="PANTHER" id="PTHR43667">
    <property type="entry name" value="CYCLOPROPANE-FATTY-ACYL-PHOSPHOLIPID SYNTHASE"/>
    <property type="match status" value="1"/>
</dbReference>
<gene>
    <name evidence="6" type="ORF">Fcan01_26605</name>
</gene>
<keyword evidence="2" id="KW-0489">Methyltransferase</keyword>
<dbReference type="InterPro" id="IPR050723">
    <property type="entry name" value="CFA/CMAS"/>
</dbReference>